<proteinExistence type="predicted"/>
<sequence length="107" mass="11961">MGPLKAPGKDGFPAAFYQKFWGTIGKDVTKVFLEVLNKGRRMDDLNSKVIKLVQKPISMVDYRSISLCNVLYKVIAKAMTNRLRGVLGWIISEAQCAFIPGHNIGFE</sequence>
<name>A0AAD9WSW9_9ROSI</name>
<keyword evidence="2" id="KW-1185">Reference proteome</keyword>
<evidence type="ECO:0000313" key="1">
    <source>
        <dbReference type="EMBL" id="KAK2642614.1"/>
    </source>
</evidence>
<comment type="caution">
    <text evidence="1">The sequence shown here is derived from an EMBL/GenBank/DDBJ whole genome shotgun (WGS) entry which is preliminary data.</text>
</comment>
<dbReference type="InterPro" id="IPR052343">
    <property type="entry name" value="Retrotransposon-Effector_Assoc"/>
</dbReference>
<accession>A0AAD9WSW9</accession>
<dbReference type="AlphaFoldDB" id="A0AAD9WSW9"/>
<organism evidence="1 2">
    <name type="scientific">Dipteronia dyeriana</name>
    <dbReference type="NCBI Taxonomy" id="168575"/>
    <lineage>
        <taxon>Eukaryota</taxon>
        <taxon>Viridiplantae</taxon>
        <taxon>Streptophyta</taxon>
        <taxon>Embryophyta</taxon>
        <taxon>Tracheophyta</taxon>
        <taxon>Spermatophyta</taxon>
        <taxon>Magnoliopsida</taxon>
        <taxon>eudicotyledons</taxon>
        <taxon>Gunneridae</taxon>
        <taxon>Pentapetalae</taxon>
        <taxon>rosids</taxon>
        <taxon>malvids</taxon>
        <taxon>Sapindales</taxon>
        <taxon>Sapindaceae</taxon>
        <taxon>Hippocastanoideae</taxon>
        <taxon>Acereae</taxon>
        <taxon>Dipteronia</taxon>
    </lineage>
</organism>
<gene>
    <name evidence="1" type="ORF">Ddye_024377</name>
</gene>
<evidence type="ECO:0000313" key="2">
    <source>
        <dbReference type="Proteomes" id="UP001280121"/>
    </source>
</evidence>
<dbReference type="PANTHER" id="PTHR46890:SF48">
    <property type="entry name" value="RNA-DIRECTED DNA POLYMERASE"/>
    <property type="match status" value="1"/>
</dbReference>
<reference evidence="1" key="1">
    <citation type="journal article" date="2023" name="Plant J.">
        <title>Genome sequences and population genomics provide insights into the demographic history, inbreeding, and mutation load of two 'living fossil' tree species of Dipteronia.</title>
        <authorList>
            <person name="Feng Y."/>
            <person name="Comes H.P."/>
            <person name="Chen J."/>
            <person name="Zhu S."/>
            <person name="Lu R."/>
            <person name="Zhang X."/>
            <person name="Li P."/>
            <person name="Qiu J."/>
            <person name="Olsen K.M."/>
            <person name="Qiu Y."/>
        </authorList>
    </citation>
    <scope>NUCLEOTIDE SEQUENCE</scope>
    <source>
        <strain evidence="1">KIB01</strain>
    </source>
</reference>
<dbReference type="EMBL" id="JANJYI010000007">
    <property type="protein sequence ID" value="KAK2642614.1"/>
    <property type="molecule type" value="Genomic_DNA"/>
</dbReference>
<dbReference type="Proteomes" id="UP001280121">
    <property type="component" value="Unassembled WGS sequence"/>
</dbReference>
<protein>
    <recommendedName>
        <fullName evidence="3">Reverse transcriptase domain-containing protein</fullName>
    </recommendedName>
</protein>
<dbReference type="PANTHER" id="PTHR46890">
    <property type="entry name" value="NON-LTR RETROLELEMENT REVERSE TRANSCRIPTASE-LIKE PROTEIN-RELATED"/>
    <property type="match status" value="1"/>
</dbReference>
<evidence type="ECO:0008006" key="3">
    <source>
        <dbReference type="Google" id="ProtNLM"/>
    </source>
</evidence>